<sequence length="246" mass="28741">MSQTTPQVPLSRETRLLDYLRTLNGFRLSRATEARGIEETMVHIKMTTEHGHDNQYLDGVWTYILRICREDQEKRIADKTTNNEGFWTTVSKKLVNSKQPAESTQLFTSQPSTWKDLDISPEVVQMTVNFLVKIRLPCMDYANGLKVPDNAVLCSLDILMLLSWNENRWNDLWAMKPKWAALIYKRDIEAHIKKLDEKIKALGYGGKSVHTPQDKFRMKWRMSEEDLVELIRKFRPHELEYTGTHG</sequence>
<name>A0A9P9JAQ9_9HYPO</name>
<dbReference type="OrthoDB" id="10529436at2759"/>
<evidence type="ECO:0000313" key="1">
    <source>
        <dbReference type="EMBL" id="KAH7159729.1"/>
    </source>
</evidence>
<dbReference type="AlphaFoldDB" id="A0A9P9JAQ9"/>
<evidence type="ECO:0000313" key="2">
    <source>
        <dbReference type="Proteomes" id="UP000717696"/>
    </source>
</evidence>
<comment type="caution">
    <text evidence="1">The sequence shown here is derived from an EMBL/GenBank/DDBJ whole genome shotgun (WGS) entry which is preliminary data.</text>
</comment>
<keyword evidence="2" id="KW-1185">Reference proteome</keyword>
<reference evidence="1" key="1">
    <citation type="journal article" date="2021" name="Nat. Commun.">
        <title>Genetic determinants of endophytism in the Arabidopsis root mycobiome.</title>
        <authorList>
            <person name="Mesny F."/>
            <person name="Miyauchi S."/>
            <person name="Thiergart T."/>
            <person name="Pickel B."/>
            <person name="Atanasova L."/>
            <person name="Karlsson M."/>
            <person name="Huettel B."/>
            <person name="Barry K.W."/>
            <person name="Haridas S."/>
            <person name="Chen C."/>
            <person name="Bauer D."/>
            <person name="Andreopoulos W."/>
            <person name="Pangilinan J."/>
            <person name="LaButti K."/>
            <person name="Riley R."/>
            <person name="Lipzen A."/>
            <person name="Clum A."/>
            <person name="Drula E."/>
            <person name="Henrissat B."/>
            <person name="Kohler A."/>
            <person name="Grigoriev I.V."/>
            <person name="Martin F.M."/>
            <person name="Hacquard S."/>
        </authorList>
    </citation>
    <scope>NUCLEOTIDE SEQUENCE</scope>
    <source>
        <strain evidence="1">MPI-CAGE-AT-0021</strain>
    </source>
</reference>
<proteinExistence type="predicted"/>
<dbReference type="Proteomes" id="UP000717696">
    <property type="component" value="Unassembled WGS sequence"/>
</dbReference>
<organism evidence="1 2">
    <name type="scientific">Dactylonectria estremocensis</name>
    <dbReference type="NCBI Taxonomy" id="1079267"/>
    <lineage>
        <taxon>Eukaryota</taxon>
        <taxon>Fungi</taxon>
        <taxon>Dikarya</taxon>
        <taxon>Ascomycota</taxon>
        <taxon>Pezizomycotina</taxon>
        <taxon>Sordariomycetes</taxon>
        <taxon>Hypocreomycetidae</taxon>
        <taxon>Hypocreales</taxon>
        <taxon>Nectriaceae</taxon>
        <taxon>Dactylonectria</taxon>
    </lineage>
</organism>
<protein>
    <submittedName>
        <fullName evidence="1">Uncharacterized protein</fullName>
    </submittedName>
</protein>
<accession>A0A9P9JAQ9</accession>
<gene>
    <name evidence="1" type="ORF">B0J13DRAFT_519175</name>
</gene>
<dbReference type="EMBL" id="JAGMUU010000002">
    <property type="protein sequence ID" value="KAH7159729.1"/>
    <property type="molecule type" value="Genomic_DNA"/>
</dbReference>